<dbReference type="EMBL" id="BARU01019855">
    <property type="protein sequence ID" value="GAH57669.1"/>
    <property type="molecule type" value="Genomic_DNA"/>
</dbReference>
<feature type="region of interest" description="Disordered" evidence="1">
    <location>
        <begin position="1"/>
        <end position="61"/>
    </location>
</feature>
<dbReference type="AlphaFoldDB" id="X1HV20"/>
<reference evidence="2" key="1">
    <citation type="journal article" date="2014" name="Front. Microbiol.">
        <title>High frequency of phylogenetically diverse reductive dehalogenase-homologous genes in deep subseafloor sedimentary metagenomes.</title>
        <authorList>
            <person name="Kawai M."/>
            <person name="Futagami T."/>
            <person name="Toyoda A."/>
            <person name="Takaki Y."/>
            <person name="Nishi S."/>
            <person name="Hori S."/>
            <person name="Arai W."/>
            <person name="Tsubouchi T."/>
            <person name="Morono Y."/>
            <person name="Uchiyama I."/>
            <person name="Ito T."/>
            <person name="Fujiyama A."/>
            <person name="Inagaki F."/>
            <person name="Takami H."/>
        </authorList>
    </citation>
    <scope>NUCLEOTIDE SEQUENCE</scope>
    <source>
        <strain evidence="2">Expedition CK06-06</strain>
    </source>
</reference>
<evidence type="ECO:0000256" key="1">
    <source>
        <dbReference type="SAM" id="MobiDB-lite"/>
    </source>
</evidence>
<protein>
    <submittedName>
        <fullName evidence="2">Uncharacterized protein</fullName>
    </submittedName>
</protein>
<proteinExistence type="predicted"/>
<comment type="caution">
    <text evidence="2">The sequence shown here is derived from an EMBL/GenBank/DDBJ whole genome shotgun (WGS) entry which is preliminary data.</text>
</comment>
<evidence type="ECO:0000313" key="2">
    <source>
        <dbReference type="EMBL" id="GAH57669.1"/>
    </source>
</evidence>
<sequence length="70" mass="7268">MAAEGPDGLRGEPSPPAADATAPQGHVRGHRGNPGRDRPPGRATARDTPDEIGQLWEGHPVTAEQVALTL</sequence>
<gene>
    <name evidence="2" type="ORF">S03H2_32671</name>
</gene>
<organism evidence="2">
    <name type="scientific">marine sediment metagenome</name>
    <dbReference type="NCBI Taxonomy" id="412755"/>
    <lineage>
        <taxon>unclassified sequences</taxon>
        <taxon>metagenomes</taxon>
        <taxon>ecological metagenomes</taxon>
    </lineage>
</organism>
<accession>X1HV20</accession>
<feature type="compositionally biased region" description="Basic and acidic residues" evidence="1">
    <location>
        <begin position="34"/>
        <end position="49"/>
    </location>
</feature>
<name>X1HV20_9ZZZZ</name>